<sequence length="803" mass="87411">MSATVTTSTPVIIRPSTEPIDVTMLDAGSAAPELDAKHAAYLATRGVSPLVAQARGYFSCTPLPLPEDSPTTGPIQEFGWSRLQNEAFCEADPETGRYVRALVIPLYAGRDLYANVQVRLDSPRRVIDLEATKKANPVKLDADGIEVPVNKKHVTKFTSIKFEVPAFESWEAALPGANGQPTRRGSEDYMLPADIHPLAAGWVDDTTVPVLLTEGIPKADAVLSEALRTGVKLVPIALTGVTMGYRAAGSPENPSDNPVLVAETLGLIPWAGRTVYMAFDADWATNRMIKRALATTAALLTAQGASVSMVCVPATEADPKRGIDDFLAAARAGGAPAPLTELLNERTLNPAQAEALTRYYSADDVGRGDRFAAECLAEKDAVWNIDGKEWMRWNGSIWDRRATAPLLRRAMALTERDTDNQESYKAGRGVRALEAALKVGATHPDLAVNELDFDLEPNVLNVANGMVDLLTGNLKPHDRRLLQTKRSGTSYSPTAKAPRWEQFLGETFGQDAELIAYVQRAFGSALFGDVRDEFAIFCTGAGQNGKGVFIDAISFAMGNDFVVPLSPDILLGHPSDEQLAELHGKRLAIMQESNAGQQLDSAALKRIASKDAISARKLFKDRFSFRPSHTPVFITNHLPRVTEQDRGSWRRIKAVPFDNQVTEEAKDVNLPDTLQLEAEGILAWLVRGALAFREHGLGTAAAVERLTAAYRKSGDTLGQFLEEYCIVEPTANANRAITYRAFTAFCVESGIRPWSQRALVGALGERGVIDRMEPAHKNAGVWYWAGFKLNPEAPANAQFFKNF</sequence>
<dbReference type="InterPro" id="IPR014015">
    <property type="entry name" value="Helicase_SF3_DNA-vir"/>
</dbReference>
<keyword evidence="2" id="KW-0378">Hydrolase</keyword>
<evidence type="ECO:0000259" key="4">
    <source>
        <dbReference type="PROSITE" id="PS51206"/>
    </source>
</evidence>
<dbReference type="PANTHER" id="PTHR35372:SF2">
    <property type="entry name" value="SF3 HELICASE DOMAIN-CONTAINING PROTEIN"/>
    <property type="match status" value="1"/>
</dbReference>
<organism evidence="5 6">
    <name type="scientific">Cryobacterium glucosi</name>
    <dbReference type="NCBI Taxonomy" id="1259175"/>
    <lineage>
        <taxon>Bacteria</taxon>
        <taxon>Bacillati</taxon>
        <taxon>Actinomycetota</taxon>
        <taxon>Actinomycetes</taxon>
        <taxon>Micrococcales</taxon>
        <taxon>Microbacteriaceae</taxon>
        <taxon>Cryobacterium</taxon>
    </lineage>
</organism>
<dbReference type="InterPro" id="IPR027417">
    <property type="entry name" value="P-loop_NTPase"/>
</dbReference>
<dbReference type="InterPro" id="IPR024385">
    <property type="entry name" value="DUF3854"/>
</dbReference>
<dbReference type="NCBIfam" id="TIGR01613">
    <property type="entry name" value="primase_Cterm"/>
    <property type="match status" value="1"/>
</dbReference>
<reference evidence="5 6" key="1">
    <citation type="submission" date="2019-03" db="EMBL/GenBank/DDBJ databases">
        <title>Genomics of glacier-inhabiting Cryobacterium strains.</title>
        <authorList>
            <person name="Liu Q."/>
            <person name="Xin Y.-H."/>
        </authorList>
    </citation>
    <scope>NUCLEOTIDE SEQUENCE [LARGE SCALE GENOMIC DNA]</scope>
    <source>
        <strain evidence="5 6">MDB1-5</strain>
    </source>
</reference>
<dbReference type="Gene3D" id="3.40.50.300">
    <property type="entry name" value="P-loop containing nucleotide triphosphate hydrolases"/>
    <property type="match status" value="1"/>
</dbReference>
<dbReference type="RefSeq" id="WP_134449425.1">
    <property type="nucleotide sequence ID" value="NZ_SOFS01000012.1"/>
</dbReference>
<dbReference type="InterPro" id="IPR045455">
    <property type="entry name" value="NrS-1_pol-like_helicase"/>
</dbReference>
<proteinExistence type="predicted"/>
<dbReference type="InterPro" id="IPR051620">
    <property type="entry name" value="ORF904-like_C"/>
</dbReference>
<dbReference type="Pfam" id="PF12965">
    <property type="entry name" value="DUF3854"/>
    <property type="match status" value="1"/>
</dbReference>
<evidence type="ECO:0000256" key="1">
    <source>
        <dbReference type="ARBA" id="ARBA00022741"/>
    </source>
</evidence>
<gene>
    <name evidence="5" type="ORF">E3O46_04355</name>
</gene>
<dbReference type="InterPro" id="IPR006500">
    <property type="entry name" value="Helicase_put_C_phage/plasmid"/>
</dbReference>
<accession>A0ABY2IR46</accession>
<feature type="domain" description="SF3 helicase" evidence="4">
    <location>
        <begin position="513"/>
        <end position="670"/>
    </location>
</feature>
<dbReference type="Pfam" id="PF08706">
    <property type="entry name" value="D5_N"/>
    <property type="match status" value="1"/>
</dbReference>
<evidence type="ECO:0000256" key="3">
    <source>
        <dbReference type="ARBA" id="ARBA00022840"/>
    </source>
</evidence>
<evidence type="ECO:0000313" key="5">
    <source>
        <dbReference type="EMBL" id="TFC22674.1"/>
    </source>
</evidence>
<keyword evidence="1" id="KW-0547">Nucleotide-binding</keyword>
<dbReference type="SMART" id="SM00885">
    <property type="entry name" value="D5_N"/>
    <property type="match status" value="1"/>
</dbReference>
<name>A0ABY2IR46_9MICO</name>
<dbReference type="PANTHER" id="PTHR35372">
    <property type="entry name" value="ATP BINDING PROTEIN-RELATED"/>
    <property type="match status" value="1"/>
</dbReference>
<evidence type="ECO:0000313" key="6">
    <source>
        <dbReference type="Proteomes" id="UP000297604"/>
    </source>
</evidence>
<keyword evidence="6" id="KW-1185">Reference proteome</keyword>
<dbReference type="Proteomes" id="UP000297604">
    <property type="component" value="Unassembled WGS sequence"/>
</dbReference>
<dbReference type="Pfam" id="PF19263">
    <property type="entry name" value="DUF5906"/>
    <property type="match status" value="1"/>
</dbReference>
<keyword evidence="3" id="KW-0067">ATP-binding</keyword>
<dbReference type="PROSITE" id="PS51206">
    <property type="entry name" value="SF3_HELICASE_1"/>
    <property type="match status" value="1"/>
</dbReference>
<protein>
    <submittedName>
        <fullName evidence="5">DUF3854 domain-containing protein</fullName>
    </submittedName>
</protein>
<evidence type="ECO:0000256" key="2">
    <source>
        <dbReference type="ARBA" id="ARBA00022801"/>
    </source>
</evidence>
<dbReference type="EMBL" id="SOFS01000012">
    <property type="protein sequence ID" value="TFC22674.1"/>
    <property type="molecule type" value="Genomic_DNA"/>
</dbReference>
<comment type="caution">
    <text evidence="5">The sequence shown here is derived from an EMBL/GenBank/DDBJ whole genome shotgun (WGS) entry which is preliminary data.</text>
</comment>
<dbReference type="InterPro" id="IPR014818">
    <property type="entry name" value="Phage/plasmid_primase_P4_C"/>
</dbReference>